<dbReference type="GO" id="GO:0004222">
    <property type="term" value="F:metalloendopeptidase activity"/>
    <property type="evidence" value="ECO:0007669"/>
    <property type="project" value="TreeGrafter"/>
</dbReference>
<evidence type="ECO:0000313" key="4">
    <source>
        <dbReference type="Proteomes" id="UP000294911"/>
    </source>
</evidence>
<dbReference type="PANTHER" id="PTHR21666:SF270">
    <property type="entry name" value="MUREIN HYDROLASE ACTIVATOR ENVC"/>
    <property type="match status" value="1"/>
</dbReference>
<protein>
    <submittedName>
        <fullName evidence="3">Peptidase M23-like protein</fullName>
    </submittedName>
</protein>
<comment type="caution">
    <text evidence="3">The sequence shown here is derived from an EMBL/GenBank/DDBJ whole genome shotgun (WGS) entry which is preliminary data.</text>
</comment>
<dbReference type="Gene3D" id="2.70.70.10">
    <property type="entry name" value="Glucose Permease (Domain IIA)"/>
    <property type="match status" value="1"/>
</dbReference>
<feature type="domain" description="M23ase beta-sheet core" evidence="2">
    <location>
        <begin position="63"/>
        <end position="153"/>
    </location>
</feature>
<name>A0A4V2SSX6_9PSEU</name>
<feature type="signal peptide" evidence="1">
    <location>
        <begin position="1"/>
        <end position="33"/>
    </location>
</feature>
<evidence type="ECO:0000313" key="3">
    <source>
        <dbReference type="EMBL" id="TCP48446.1"/>
    </source>
</evidence>
<evidence type="ECO:0000256" key="1">
    <source>
        <dbReference type="SAM" id="SignalP"/>
    </source>
</evidence>
<dbReference type="InterPro" id="IPR016047">
    <property type="entry name" value="M23ase_b-sheet_dom"/>
</dbReference>
<sequence length="180" mass="18921">MNRISIKRSLAGVGTAAAALVVLGTAAPTAAQSAETAEINFRTPFECNQEWNANTRANHNPQNSVDFQRADADGQPVLASADGTVSRVEDLGGESYGKFIVIEHADGWTTWYAHLSAQDVQEGDAVKTGDPIGKVGNTGGSTGPHLHYEQRSGSSVERVVLNGVAIKYYGDTPITSSTGC</sequence>
<gene>
    <name evidence="3" type="ORF">EV191_1103</name>
</gene>
<dbReference type="EMBL" id="SLXQ01000010">
    <property type="protein sequence ID" value="TCP48446.1"/>
    <property type="molecule type" value="Genomic_DNA"/>
</dbReference>
<accession>A0A4V2SSX6</accession>
<dbReference type="SUPFAM" id="SSF51261">
    <property type="entry name" value="Duplicated hybrid motif"/>
    <property type="match status" value="1"/>
</dbReference>
<dbReference type="RefSeq" id="WP_132878734.1">
    <property type="nucleotide sequence ID" value="NZ_SLXQ01000010.1"/>
</dbReference>
<dbReference type="Proteomes" id="UP000294911">
    <property type="component" value="Unassembled WGS sequence"/>
</dbReference>
<feature type="chain" id="PRO_5020705159" evidence="1">
    <location>
        <begin position="34"/>
        <end position="180"/>
    </location>
</feature>
<keyword evidence="1" id="KW-0732">Signal</keyword>
<evidence type="ECO:0000259" key="2">
    <source>
        <dbReference type="Pfam" id="PF01551"/>
    </source>
</evidence>
<dbReference type="PANTHER" id="PTHR21666">
    <property type="entry name" value="PEPTIDASE-RELATED"/>
    <property type="match status" value="1"/>
</dbReference>
<keyword evidence="4" id="KW-1185">Reference proteome</keyword>
<dbReference type="OrthoDB" id="1099523at2"/>
<dbReference type="Pfam" id="PF01551">
    <property type="entry name" value="Peptidase_M23"/>
    <property type="match status" value="1"/>
</dbReference>
<dbReference type="AlphaFoldDB" id="A0A4V2SSX6"/>
<dbReference type="CDD" id="cd12797">
    <property type="entry name" value="M23_peptidase"/>
    <property type="match status" value="1"/>
</dbReference>
<dbReference type="InterPro" id="IPR050570">
    <property type="entry name" value="Cell_wall_metabolism_enzyme"/>
</dbReference>
<reference evidence="3 4" key="1">
    <citation type="submission" date="2019-03" db="EMBL/GenBank/DDBJ databases">
        <title>Genomic Encyclopedia of Type Strains, Phase IV (KMG-IV): sequencing the most valuable type-strain genomes for metagenomic binning, comparative biology and taxonomic classification.</title>
        <authorList>
            <person name="Goeker M."/>
        </authorList>
    </citation>
    <scope>NUCLEOTIDE SEQUENCE [LARGE SCALE GENOMIC DNA]</scope>
    <source>
        <strain evidence="3 4">DSM 45765</strain>
    </source>
</reference>
<dbReference type="InterPro" id="IPR011055">
    <property type="entry name" value="Dup_hybrid_motif"/>
</dbReference>
<organism evidence="3 4">
    <name type="scientific">Tamaricihabitans halophyticus</name>
    <dbReference type="NCBI Taxonomy" id="1262583"/>
    <lineage>
        <taxon>Bacteria</taxon>
        <taxon>Bacillati</taxon>
        <taxon>Actinomycetota</taxon>
        <taxon>Actinomycetes</taxon>
        <taxon>Pseudonocardiales</taxon>
        <taxon>Pseudonocardiaceae</taxon>
        <taxon>Tamaricihabitans</taxon>
    </lineage>
</organism>
<proteinExistence type="predicted"/>